<protein>
    <recommendedName>
        <fullName evidence="2">F-box domain-containing protein</fullName>
    </recommendedName>
</protein>
<feature type="compositionally biased region" description="Polar residues" evidence="1">
    <location>
        <begin position="1"/>
        <end position="29"/>
    </location>
</feature>
<accession>A0A5C3LBN9</accession>
<dbReference type="AlphaFoldDB" id="A0A5C3LBN9"/>
<feature type="region of interest" description="Disordered" evidence="1">
    <location>
        <begin position="1"/>
        <end position="55"/>
    </location>
</feature>
<dbReference type="OrthoDB" id="2322499at2759"/>
<organism evidence="3 4">
    <name type="scientific">Coprinopsis marcescibilis</name>
    <name type="common">Agaric fungus</name>
    <name type="synonym">Psathyrella marcescibilis</name>
    <dbReference type="NCBI Taxonomy" id="230819"/>
    <lineage>
        <taxon>Eukaryota</taxon>
        <taxon>Fungi</taxon>
        <taxon>Dikarya</taxon>
        <taxon>Basidiomycota</taxon>
        <taxon>Agaricomycotina</taxon>
        <taxon>Agaricomycetes</taxon>
        <taxon>Agaricomycetidae</taxon>
        <taxon>Agaricales</taxon>
        <taxon>Agaricineae</taxon>
        <taxon>Psathyrellaceae</taxon>
        <taxon>Coprinopsis</taxon>
    </lineage>
</organism>
<evidence type="ECO:0000313" key="3">
    <source>
        <dbReference type="EMBL" id="TFK30178.1"/>
    </source>
</evidence>
<evidence type="ECO:0000259" key="2">
    <source>
        <dbReference type="PROSITE" id="PS50181"/>
    </source>
</evidence>
<feature type="compositionally biased region" description="Basic residues" evidence="1">
    <location>
        <begin position="30"/>
        <end position="41"/>
    </location>
</feature>
<dbReference type="EMBL" id="ML210147">
    <property type="protein sequence ID" value="TFK30178.1"/>
    <property type="molecule type" value="Genomic_DNA"/>
</dbReference>
<keyword evidence="4" id="KW-1185">Reference proteome</keyword>
<dbReference type="InterPro" id="IPR001810">
    <property type="entry name" value="F-box_dom"/>
</dbReference>
<dbReference type="InterPro" id="IPR036047">
    <property type="entry name" value="F-box-like_dom_sf"/>
</dbReference>
<dbReference type="Pfam" id="PF12937">
    <property type="entry name" value="F-box-like"/>
    <property type="match status" value="1"/>
</dbReference>
<feature type="domain" description="F-box" evidence="2">
    <location>
        <begin position="55"/>
        <end position="104"/>
    </location>
</feature>
<evidence type="ECO:0000313" key="4">
    <source>
        <dbReference type="Proteomes" id="UP000307440"/>
    </source>
</evidence>
<sequence length="307" mass="34672">MAETSTSLPSPLQDTNNGKTIQRNPTTRTQPRKKLKVKKTRSSTSNHHQVSPPPSKIVVELPHDVYWEVFQYLLPADLVSLSRTNKSFRGTLMWKGAKSVWKASFDRLEGNIPPPECPNDMTLAHYAVLLFDNRCFECNRTRRRGWKVYWKVYARLCGRCFKAEFSEQPAALGADIAGAISSYDIGGNLLYSISELKAMRAALERLTVLGTVKEVHDNQETALDAKGYIGSAMNKCSARNEVAGKMCWHEKRIKRQDRDVRMKARRKLIRERLVVLGYPETAVYGVLSGMYGVRGVHRVAPLTDEVG</sequence>
<evidence type="ECO:0000256" key="1">
    <source>
        <dbReference type="SAM" id="MobiDB-lite"/>
    </source>
</evidence>
<reference evidence="3 4" key="1">
    <citation type="journal article" date="2019" name="Nat. Ecol. Evol.">
        <title>Megaphylogeny resolves global patterns of mushroom evolution.</title>
        <authorList>
            <person name="Varga T."/>
            <person name="Krizsan K."/>
            <person name="Foldi C."/>
            <person name="Dima B."/>
            <person name="Sanchez-Garcia M."/>
            <person name="Sanchez-Ramirez S."/>
            <person name="Szollosi G.J."/>
            <person name="Szarkandi J.G."/>
            <person name="Papp V."/>
            <person name="Albert L."/>
            <person name="Andreopoulos W."/>
            <person name="Angelini C."/>
            <person name="Antonin V."/>
            <person name="Barry K.W."/>
            <person name="Bougher N.L."/>
            <person name="Buchanan P."/>
            <person name="Buyck B."/>
            <person name="Bense V."/>
            <person name="Catcheside P."/>
            <person name="Chovatia M."/>
            <person name="Cooper J."/>
            <person name="Damon W."/>
            <person name="Desjardin D."/>
            <person name="Finy P."/>
            <person name="Geml J."/>
            <person name="Haridas S."/>
            <person name="Hughes K."/>
            <person name="Justo A."/>
            <person name="Karasinski D."/>
            <person name="Kautmanova I."/>
            <person name="Kiss B."/>
            <person name="Kocsube S."/>
            <person name="Kotiranta H."/>
            <person name="LaButti K.M."/>
            <person name="Lechner B.E."/>
            <person name="Liimatainen K."/>
            <person name="Lipzen A."/>
            <person name="Lukacs Z."/>
            <person name="Mihaltcheva S."/>
            <person name="Morgado L.N."/>
            <person name="Niskanen T."/>
            <person name="Noordeloos M.E."/>
            <person name="Ohm R.A."/>
            <person name="Ortiz-Santana B."/>
            <person name="Ovrebo C."/>
            <person name="Racz N."/>
            <person name="Riley R."/>
            <person name="Savchenko A."/>
            <person name="Shiryaev A."/>
            <person name="Soop K."/>
            <person name="Spirin V."/>
            <person name="Szebenyi C."/>
            <person name="Tomsovsky M."/>
            <person name="Tulloss R.E."/>
            <person name="Uehling J."/>
            <person name="Grigoriev I.V."/>
            <person name="Vagvolgyi C."/>
            <person name="Papp T."/>
            <person name="Martin F.M."/>
            <person name="Miettinen O."/>
            <person name="Hibbett D.S."/>
            <person name="Nagy L.G."/>
        </authorList>
    </citation>
    <scope>NUCLEOTIDE SEQUENCE [LARGE SCALE GENOMIC DNA]</scope>
    <source>
        <strain evidence="3 4">CBS 121175</strain>
    </source>
</reference>
<gene>
    <name evidence="3" type="ORF">FA15DRAFT_663561</name>
</gene>
<dbReference type="CDD" id="cd09917">
    <property type="entry name" value="F-box_SF"/>
    <property type="match status" value="1"/>
</dbReference>
<name>A0A5C3LBN9_COPMA</name>
<dbReference type="SUPFAM" id="SSF81383">
    <property type="entry name" value="F-box domain"/>
    <property type="match status" value="1"/>
</dbReference>
<dbReference type="PROSITE" id="PS50181">
    <property type="entry name" value="FBOX"/>
    <property type="match status" value="1"/>
</dbReference>
<dbReference type="Proteomes" id="UP000307440">
    <property type="component" value="Unassembled WGS sequence"/>
</dbReference>
<proteinExistence type="predicted"/>